<protein>
    <recommendedName>
        <fullName evidence="1">Transposable element P transposase-like RNase H C-terminal domain-containing protein</fullName>
    </recommendedName>
</protein>
<reference evidence="2" key="1">
    <citation type="journal article" date="2023" name="Insect Mol. Biol.">
        <title>Genome sequencing provides insights into the evolution of gene families encoding plant cell wall-degrading enzymes in longhorned beetles.</title>
        <authorList>
            <person name="Shin N.R."/>
            <person name="Okamura Y."/>
            <person name="Kirsch R."/>
            <person name="Pauchet Y."/>
        </authorList>
    </citation>
    <scope>NUCLEOTIDE SEQUENCE</scope>
    <source>
        <strain evidence="2">MMC_N1</strain>
    </source>
</reference>
<proteinExistence type="predicted"/>
<comment type="caution">
    <text evidence="2">The sequence shown here is derived from an EMBL/GenBank/DDBJ whole genome shotgun (WGS) entry which is preliminary data.</text>
</comment>
<keyword evidence="3" id="KW-1185">Reference proteome</keyword>
<evidence type="ECO:0000259" key="1">
    <source>
        <dbReference type="Pfam" id="PF21789"/>
    </source>
</evidence>
<evidence type="ECO:0000313" key="2">
    <source>
        <dbReference type="EMBL" id="KAJ8970571.1"/>
    </source>
</evidence>
<sequence length="229" mass="25136">MTSPSQWKPPSQKGWLHNFKALPQLWKHLQSLGVDALRTRALNQDALENLFGGIRSGCGCNENPTTSQFVSSPKTQVINGLANRGSKGTNCEEDDMVLLSSLRSFIESGSKDAKDPDTFNPNATASKVIYDNQNTKNLEELVAMGTVETLSVAYVAGFISKRILTTVTCKMCTSDLCGDALQPCNQFISLKEFSNSNSKLFYPSEKLVVAIGRGITILECHLQNLLKRK</sequence>
<feature type="domain" description="Transposable element P transposase-like RNase H C-terminal" evidence="1">
    <location>
        <begin position="41"/>
        <end position="70"/>
    </location>
</feature>
<gene>
    <name evidence="2" type="ORF">NQ317_000782</name>
</gene>
<name>A0ABQ9J0H7_9CUCU</name>
<evidence type="ECO:0000313" key="3">
    <source>
        <dbReference type="Proteomes" id="UP001162164"/>
    </source>
</evidence>
<dbReference type="Proteomes" id="UP001162164">
    <property type="component" value="Unassembled WGS sequence"/>
</dbReference>
<dbReference type="EMBL" id="JAPWTJ010001601">
    <property type="protein sequence ID" value="KAJ8970571.1"/>
    <property type="molecule type" value="Genomic_DNA"/>
</dbReference>
<accession>A0ABQ9J0H7</accession>
<dbReference type="InterPro" id="IPR048367">
    <property type="entry name" value="TNP-like_RNaseH_C"/>
</dbReference>
<dbReference type="Pfam" id="PF21789">
    <property type="entry name" value="TNP-like_RNaseH_C"/>
    <property type="match status" value="1"/>
</dbReference>
<organism evidence="2 3">
    <name type="scientific">Molorchus minor</name>
    <dbReference type="NCBI Taxonomy" id="1323400"/>
    <lineage>
        <taxon>Eukaryota</taxon>
        <taxon>Metazoa</taxon>
        <taxon>Ecdysozoa</taxon>
        <taxon>Arthropoda</taxon>
        <taxon>Hexapoda</taxon>
        <taxon>Insecta</taxon>
        <taxon>Pterygota</taxon>
        <taxon>Neoptera</taxon>
        <taxon>Endopterygota</taxon>
        <taxon>Coleoptera</taxon>
        <taxon>Polyphaga</taxon>
        <taxon>Cucujiformia</taxon>
        <taxon>Chrysomeloidea</taxon>
        <taxon>Cerambycidae</taxon>
        <taxon>Lamiinae</taxon>
        <taxon>Monochamini</taxon>
        <taxon>Molorchus</taxon>
    </lineage>
</organism>